<evidence type="ECO:0000313" key="2">
    <source>
        <dbReference type="Proteomes" id="UP001162992"/>
    </source>
</evidence>
<comment type="caution">
    <text evidence="1">The sequence shown here is derived from an EMBL/GenBank/DDBJ whole genome shotgun (WGS) entry which is preliminary data.</text>
</comment>
<dbReference type="Proteomes" id="UP001162992">
    <property type="component" value="Chromosome 19"/>
</dbReference>
<reference evidence="2" key="1">
    <citation type="journal article" date="2024" name="Proc. Natl. Acad. Sci. U.S.A.">
        <title>Extraordinary preservation of gene collinearity over three hundred million years revealed in homosporous lycophytes.</title>
        <authorList>
            <person name="Li C."/>
            <person name="Wickell D."/>
            <person name="Kuo L.Y."/>
            <person name="Chen X."/>
            <person name="Nie B."/>
            <person name="Liao X."/>
            <person name="Peng D."/>
            <person name="Ji J."/>
            <person name="Jenkins J."/>
            <person name="Williams M."/>
            <person name="Shu S."/>
            <person name="Plott C."/>
            <person name="Barry K."/>
            <person name="Rajasekar S."/>
            <person name="Grimwood J."/>
            <person name="Han X."/>
            <person name="Sun S."/>
            <person name="Hou Z."/>
            <person name="He W."/>
            <person name="Dai G."/>
            <person name="Sun C."/>
            <person name="Schmutz J."/>
            <person name="Leebens-Mack J.H."/>
            <person name="Li F.W."/>
            <person name="Wang L."/>
        </authorList>
    </citation>
    <scope>NUCLEOTIDE SEQUENCE [LARGE SCALE GENOMIC DNA]</scope>
    <source>
        <strain evidence="2">cv. PW_Plant_1</strain>
    </source>
</reference>
<keyword evidence="2" id="KW-1185">Reference proteome</keyword>
<gene>
    <name evidence="1" type="ORF">O6H91_19G048400</name>
</gene>
<accession>A0ACC2AUY6</accession>
<organism evidence="1 2">
    <name type="scientific">Diphasiastrum complanatum</name>
    <name type="common">Issler's clubmoss</name>
    <name type="synonym">Lycopodium complanatum</name>
    <dbReference type="NCBI Taxonomy" id="34168"/>
    <lineage>
        <taxon>Eukaryota</taxon>
        <taxon>Viridiplantae</taxon>
        <taxon>Streptophyta</taxon>
        <taxon>Embryophyta</taxon>
        <taxon>Tracheophyta</taxon>
        <taxon>Lycopodiopsida</taxon>
        <taxon>Lycopodiales</taxon>
        <taxon>Lycopodiaceae</taxon>
        <taxon>Lycopodioideae</taxon>
        <taxon>Diphasiastrum</taxon>
    </lineage>
</organism>
<dbReference type="EMBL" id="CM055110">
    <property type="protein sequence ID" value="KAJ7521331.1"/>
    <property type="molecule type" value="Genomic_DNA"/>
</dbReference>
<proteinExistence type="predicted"/>
<protein>
    <submittedName>
        <fullName evidence="1">Uncharacterized protein</fullName>
    </submittedName>
</protein>
<sequence>MDEDFQSNLESDLVGTVVKPPSIRVSRSFRGASFNRSTPQGSPSFRRLSSIRTPRKEPQVNVSYGSWFSRYSPRRLIPWMILLGLWSYVGYYVLSKRASVAESDGQDVLRRVLPNTFSNAHKRDSISSANTAMGKRLGTEISLQNSDRDSLLSQPSPSLKNWATSLLWPGSVGKGGRQANGGTGNATGIWNEHSSKQYRPQAERNRVEVPVRKVDQYADQAYIQSVKNVMDILEGVDLRLLDANKTSKTIENQNGPIKDESHTRVPTVSTSSKLVGPFDDLENEILQLRKLAKPNKCTHEGSFLRAVKEKYVVVVIHELSMTGAPLAMIELASEVLSCGGKVAAVLLSRKGGLLSELSLRRIPVIKDKAIQSWKEAAKADLVVAGSAVCAGWIAADSFVSFKKEGANRVIWWLMENRREYFDRSKNVLGLVKAVIFLSEIQFQQWHQWCKLEDLTLPSEVSVIALSINDDIVAAAGLRDAFEGQIGGYADFHIKRKRLCYEVRKAMGVEPNDILFVSLSSINPGKGQLLMLEAASLVGEGHRHSLQGQVSSEEATDIGDEINRHESVQRKALARNLSYSDVLVEFGNESSSPSARTKQGRQLFANSQNEEFSIIDRKEQASVESCQNQSGNCSMKILIGSVNSKSNKVDYVQKILIFLEEHTELATATLLTPASVHIAALYSAADVYIINAQGIGETFGRVTIEAMAFGLPVLGTDAGGTREIVIANVTGLLHPVGKLGVPLLAKHMDFLLKNPHIGREMGQRGKERVQNMYTKSIMYEKLAIVFLNSLK</sequence>
<name>A0ACC2AUY6_DIPCM</name>
<evidence type="ECO:0000313" key="1">
    <source>
        <dbReference type="EMBL" id="KAJ7521331.1"/>
    </source>
</evidence>